<protein>
    <submittedName>
        <fullName evidence="1 2">Uncharacterized protein</fullName>
    </submittedName>
</protein>
<evidence type="ECO:0000313" key="2">
    <source>
        <dbReference type="EnsemblMetazoa" id="ISCW009517-PA"/>
    </source>
</evidence>
<dbReference type="AlphaFoldDB" id="B7PXT4"/>
<gene>
    <name evidence="1" type="ORF">IscW_ISCW009517</name>
</gene>
<sequence length="96" mass="9988">MIAQFETAIRDADLFLLLDRTPALRSSRTGSSLSTLSRVGVGLVIVAGGAASSKKPYYEENSIAPPSSGQASSFSGTPTNLFQSSTAFCWSPVISG</sequence>
<dbReference type="Proteomes" id="UP000001555">
    <property type="component" value="Unassembled WGS sequence"/>
</dbReference>
<dbReference type="HOGENOM" id="CLU_2362050_0_0_1"/>
<name>B7PXT4_IXOSC</name>
<dbReference type="EnsemblMetazoa" id="ISCW009517-RA">
    <property type="protein sequence ID" value="ISCW009517-PA"/>
    <property type="gene ID" value="ISCW009517"/>
</dbReference>
<proteinExistence type="predicted"/>
<dbReference type="VEuPathDB" id="VectorBase:ISCI009517"/>
<reference evidence="2" key="2">
    <citation type="submission" date="2020-05" db="UniProtKB">
        <authorList>
            <consortium name="EnsemblMetazoa"/>
        </authorList>
    </citation>
    <scope>IDENTIFICATION</scope>
    <source>
        <strain evidence="2">wikel</strain>
    </source>
</reference>
<reference evidence="1 3" key="1">
    <citation type="submission" date="2008-03" db="EMBL/GenBank/DDBJ databases">
        <title>Annotation of Ixodes scapularis.</title>
        <authorList>
            <consortium name="Ixodes scapularis Genome Project Consortium"/>
            <person name="Caler E."/>
            <person name="Hannick L.I."/>
            <person name="Bidwell S."/>
            <person name="Joardar V."/>
            <person name="Thiagarajan M."/>
            <person name="Amedeo P."/>
            <person name="Galinsky K.J."/>
            <person name="Schobel S."/>
            <person name="Inman J."/>
            <person name="Hostetler J."/>
            <person name="Miller J."/>
            <person name="Hammond M."/>
            <person name="Megy K."/>
            <person name="Lawson D."/>
            <person name="Kodira C."/>
            <person name="Sutton G."/>
            <person name="Meyer J."/>
            <person name="Hill C.A."/>
            <person name="Birren B."/>
            <person name="Nene V."/>
            <person name="Collins F."/>
            <person name="Alarcon-Chaidez F."/>
            <person name="Wikel S."/>
            <person name="Strausberg R."/>
        </authorList>
    </citation>
    <scope>NUCLEOTIDE SEQUENCE [LARGE SCALE GENOMIC DNA]</scope>
    <source>
        <strain evidence="3">Wikel</strain>
        <strain evidence="1">Wikel colony</strain>
    </source>
</reference>
<dbReference type="EMBL" id="ABJB010981465">
    <property type="status" value="NOT_ANNOTATED_CDS"/>
    <property type="molecule type" value="Genomic_DNA"/>
</dbReference>
<evidence type="ECO:0000313" key="3">
    <source>
        <dbReference type="Proteomes" id="UP000001555"/>
    </source>
</evidence>
<keyword evidence="3" id="KW-1185">Reference proteome</keyword>
<organism>
    <name type="scientific">Ixodes scapularis</name>
    <name type="common">Black-legged tick</name>
    <name type="synonym">Deer tick</name>
    <dbReference type="NCBI Taxonomy" id="6945"/>
    <lineage>
        <taxon>Eukaryota</taxon>
        <taxon>Metazoa</taxon>
        <taxon>Ecdysozoa</taxon>
        <taxon>Arthropoda</taxon>
        <taxon>Chelicerata</taxon>
        <taxon>Arachnida</taxon>
        <taxon>Acari</taxon>
        <taxon>Parasitiformes</taxon>
        <taxon>Ixodida</taxon>
        <taxon>Ixodoidea</taxon>
        <taxon>Ixodidae</taxon>
        <taxon>Ixodinae</taxon>
        <taxon>Ixodes</taxon>
    </lineage>
</organism>
<dbReference type="VEuPathDB" id="VectorBase:ISCW009517"/>
<dbReference type="EMBL" id="DS815894">
    <property type="protein sequence ID" value="EEC11406.1"/>
    <property type="molecule type" value="Genomic_DNA"/>
</dbReference>
<evidence type="ECO:0000313" key="1">
    <source>
        <dbReference type="EMBL" id="EEC11406.1"/>
    </source>
</evidence>
<accession>B7PXT4</accession>
<dbReference type="InParanoid" id="B7PXT4"/>
<dbReference type="PaxDb" id="6945-B7PXT4"/>